<dbReference type="PROSITE" id="PS52016">
    <property type="entry name" value="TONB_DEPENDENT_REC_3"/>
    <property type="match status" value="1"/>
</dbReference>
<dbReference type="InterPro" id="IPR039426">
    <property type="entry name" value="TonB-dep_rcpt-like"/>
</dbReference>
<dbReference type="RefSeq" id="WP_213163070.1">
    <property type="nucleotide sequence ID" value="NZ_CP058214.1"/>
</dbReference>
<evidence type="ECO:0000259" key="15">
    <source>
        <dbReference type="Pfam" id="PF07715"/>
    </source>
</evidence>
<evidence type="ECO:0000256" key="4">
    <source>
        <dbReference type="ARBA" id="ARBA00022452"/>
    </source>
</evidence>
<feature type="signal peptide" evidence="13">
    <location>
        <begin position="1"/>
        <end position="27"/>
    </location>
</feature>
<keyword evidence="9 16" id="KW-0675">Receptor</keyword>
<dbReference type="AlphaFoldDB" id="A0A7S8C211"/>
<evidence type="ECO:0000256" key="11">
    <source>
        <dbReference type="PROSITE-ProRule" id="PRU01360"/>
    </source>
</evidence>
<dbReference type="SUPFAM" id="SSF56935">
    <property type="entry name" value="Porins"/>
    <property type="match status" value="1"/>
</dbReference>
<dbReference type="InterPro" id="IPR011276">
    <property type="entry name" value="TonB_haem/Hb_rcpt"/>
</dbReference>
<dbReference type="Pfam" id="PF00593">
    <property type="entry name" value="TonB_dep_Rec_b-barrel"/>
    <property type="match status" value="1"/>
</dbReference>
<keyword evidence="10 11" id="KW-0998">Cell outer membrane</keyword>
<dbReference type="GO" id="GO:0015344">
    <property type="term" value="F:siderophore uptake transmembrane transporter activity"/>
    <property type="evidence" value="ECO:0007669"/>
    <property type="project" value="TreeGrafter"/>
</dbReference>
<keyword evidence="3 11" id="KW-0813">Transport</keyword>
<keyword evidence="6 13" id="KW-0732">Signal</keyword>
<dbReference type="NCBIfam" id="TIGR01786">
    <property type="entry name" value="TonB-hemlactrns"/>
    <property type="match status" value="1"/>
</dbReference>
<comment type="similarity">
    <text evidence="2 11 12">Belongs to the TonB-dependent receptor family.</text>
</comment>
<feature type="domain" description="TonB-dependent receptor-like beta-barrel" evidence="14">
    <location>
        <begin position="224"/>
        <end position="656"/>
    </location>
</feature>
<evidence type="ECO:0000259" key="14">
    <source>
        <dbReference type="Pfam" id="PF00593"/>
    </source>
</evidence>
<dbReference type="CDD" id="cd01347">
    <property type="entry name" value="ligand_gated_channel"/>
    <property type="match status" value="1"/>
</dbReference>
<dbReference type="InterPro" id="IPR012910">
    <property type="entry name" value="Plug_dom"/>
</dbReference>
<dbReference type="Proteomes" id="UP000593594">
    <property type="component" value="Chromosome"/>
</dbReference>
<evidence type="ECO:0000256" key="6">
    <source>
        <dbReference type="ARBA" id="ARBA00022729"/>
    </source>
</evidence>
<dbReference type="NCBIfam" id="TIGR01785">
    <property type="entry name" value="TonB-hemin"/>
    <property type="match status" value="1"/>
</dbReference>
<dbReference type="InterPro" id="IPR037066">
    <property type="entry name" value="Plug_dom_sf"/>
</dbReference>
<evidence type="ECO:0000256" key="9">
    <source>
        <dbReference type="ARBA" id="ARBA00023170"/>
    </source>
</evidence>
<dbReference type="EMBL" id="CP058214">
    <property type="protein sequence ID" value="QPC41842.1"/>
    <property type="molecule type" value="Genomic_DNA"/>
</dbReference>
<evidence type="ECO:0000313" key="17">
    <source>
        <dbReference type="Proteomes" id="UP000593594"/>
    </source>
</evidence>
<evidence type="ECO:0000256" key="2">
    <source>
        <dbReference type="ARBA" id="ARBA00009810"/>
    </source>
</evidence>
<feature type="domain" description="TonB-dependent receptor plug" evidence="15">
    <location>
        <begin position="52"/>
        <end position="159"/>
    </location>
</feature>
<dbReference type="Pfam" id="PF07715">
    <property type="entry name" value="Plug"/>
    <property type="match status" value="1"/>
</dbReference>
<comment type="subcellular location">
    <subcellularLocation>
        <location evidence="1 11">Cell outer membrane</location>
        <topology evidence="1 11">Multi-pass membrane protein</topology>
    </subcellularLocation>
</comment>
<evidence type="ECO:0000256" key="1">
    <source>
        <dbReference type="ARBA" id="ARBA00004571"/>
    </source>
</evidence>
<keyword evidence="17" id="KW-1185">Reference proteome</keyword>
<evidence type="ECO:0000256" key="8">
    <source>
        <dbReference type="ARBA" id="ARBA00023136"/>
    </source>
</evidence>
<sequence>MSRFTASFGRMLMSGVALTALSAAAFADSPRQDNLVLDEVTVVPNKVEQAPIDTPASVSVIDSREIDRLQPDTLADMFEAMPGVTVSQNGDMPGGGINIRGLENFGRVAVILDGARNNFQMSTHATDNRLFIEPELLEAVTVVRGPVANVYGSGAIGGVVVFETKDARDILLPGESAAGIVKSGYETNGDGWFLSGTGAMSYGDDFDMIANLVYRDRGDYKDGSGDRVDDTGFDVLAGYAKTTWRPADGHEIKLGYVGDETKWTDVVDGGTAQDSRMTQNTGTLRYTYKDPTSDLWDLSATGYITRTDLDQTEVEDSSMKRSFEIVTIGTDVFNTSRFDTGSLGHTVTYGFDYFHDDVTTTDEFGTADLFTPGGKREAYGAFLQDQVAVTSWLGIIGGLRYDGYRLKGREDDGDKVSSSGDRLSPKVTVSLTPFEETDLLDGFELYATYAEGYRAPSVTETLISGMHPFPQFPFVPNPKLKPEIGHTYEVGINYRVDNLFTPGDGLRIKTAIFQNDVTNFIDLVEDPSVPCTPGPFGCLPAYQYQNVAKVRIKGFEFESMYDAGFMFAGLSGQILRGKDRDTREWLNSIPPDQISGLLGFRFLNRALEVGTEITAVAKQDRVSDPDLETGAFTLVDLFAGYQYNEQLSFDLRFNNILDKTYRPFLDLQNMPGFNTKMSMTVRF</sequence>
<evidence type="ECO:0000256" key="3">
    <source>
        <dbReference type="ARBA" id="ARBA00022448"/>
    </source>
</evidence>
<gene>
    <name evidence="16" type="ORF">HW532_03390</name>
</gene>
<keyword evidence="4 11" id="KW-1134">Transmembrane beta strand</keyword>
<evidence type="ECO:0000256" key="13">
    <source>
        <dbReference type="SAM" id="SignalP"/>
    </source>
</evidence>
<dbReference type="KEGG" id="kmn:HW532_03390"/>
<protein>
    <submittedName>
        <fullName evidence="16">TonB-dependent hemoglobin/transferrin/lactoferrin family receptor</fullName>
    </submittedName>
</protein>
<dbReference type="GO" id="GO:0009279">
    <property type="term" value="C:cell outer membrane"/>
    <property type="evidence" value="ECO:0007669"/>
    <property type="project" value="UniProtKB-SubCell"/>
</dbReference>
<proteinExistence type="inferred from homology"/>
<evidence type="ECO:0000256" key="10">
    <source>
        <dbReference type="ARBA" id="ARBA00023237"/>
    </source>
</evidence>
<evidence type="ECO:0000313" key="16">
    <source>
        <dbReference type="EMBL" id="QPC41842.1"/>
    </source>
</evidence>
<dbReference type="Gene3D" id="2.170.130.10">
    <property type="entry name" value="TonB-dependent receptor, plug domain"/>
    <property type="match status" value="1"/>
</dbReference>
<keyword evidence="7 12" id="KW-0798">TonB box</keyword>
<keyword evidence="5 11" id="KW-0812">Transmembrane</keyword>
<dbReference type="PANTHER" id="PTHR30069">
    <property type="entry name" value="TONB-DEPENDENT OUTER MEMBRANE RECEPTOR"/>
    <property type="match status" value="1"/>
</dbReference>
<dbReference type="GO" id="GO:0044718">
    <property type="term" value="P:siderophore transmembrane transport"/>
    <property type="evidence" value="ECO:0007669"/>
    <property type="project" value="TreeGrafter"/>
</dbReference>
<reference evidence="16 17" key="1">
    <citation type="submission" date="2020-06" db="EMBL/GenBank/DDBJ databases">
        <title>Genome sequence of 2 isolates from Red Sea Mangroves.</title>
        <authorList>
            <person name="Sefrji F."/>
            <person name="Michoud G."/>
            <person name="Merlino G."/>
            <person name="Daffonchio D."/>
        </authorList>
    </citation>
    <scope>NUCLEOTIDE SEQUENCE [LARGE SCALE GENOMIC DNA]</scope>
    <source>
        <strain evidence="16 17">R1DC25</strain>
    </source>
</reference>
<feature type="chain" id="PRO_5032400775" evidence="13">
    <location>
        <begin position="28"/>
        <end position="683"/>
    </location>
</feature>
<evidence type="ECO:0000256" key="7">
    <source>
        <dbReference type="ARBA" id="ARBA00023077"/>
    </source>
</evidence>
<dbReference type="GO" id="GO:0015232">
    <property type="term" value="F:heme transmembrane transporter activity"/>
    <property type="evidence" value="ECO:0007669"/>
    <property type="project" value="InterPro"/>
</dbReference>
<dbReference type="InterPro" id="IPR010949">
    <property type="entry name" value="TonB_Hb/transfer/lactofer_rcpt"/>
</dbReference>
<evidence type="ECO:0000256" key="5">
    <source>
        <dbReference type="ARBA" id="ARBA00022692"/>
    </source>
</evidence>
<organism evidence="16 17">
    <name type="scientific">Kaustia mangrovi</name>
    <dbReference type="NCBI Taxonomy" id="2593653"/>
    <lineage>
        <taxon>Bacteria</taxon>
        <taxon>Pseudomonadati</taxon>
        <taxon>Pseudomonadota</taxon>
        <taxon>Alphaproteobacteria</taxon>
        <taxon>Hyphomicrobiales</taxon>
        <taxon>Parvibaculaceae</taxon>
        <taxon>Kaustia</taxon>
    </lineage>
</organism>
<evidence type="ECO:0000256" key="12">
    <source>
        <dbReference type="RuleBase" id="RU003357"/>
    </source>
</evidence>
<name>A0A7S8C211_9HYPH</name>
<keyword evidence="8 11" id="KW-0472">Membrane</keyword>
<accession>A0A7S8C211</accession>
<dbReference type="PANTHER" id="PTHR30069:SF41">
    <property type="entry name" value="HEME_HEMOPEXIN UTILIZATION PROTEIN C"/>
    <property type="match status" value="1"/>
</dbReference>
<dbReference type="InterPro" id="IPR036942">
    <property type="entry name" value="Beta-barrel_TonB_sf"/>
</dbReference>
<dbReference type="InterPro" id="IPR000531">
    <property type="entry name" value="Beta-barrel_TonB"/>
</dbReference>
<dbReference type="Gene3D" id="2.40.170.20">
    <property type="entry name" value="TonB-dependent receptor, beta-barrel domain"/>
    <property type="match status" value="1"/>
</dbReference>